<dbReference type="PANTHER" id="PTHR11669">
    <property type="entry name" value="REPLICATION FACTOR C / DNA POLYMERASE III GAMMA-TAU SUBUNIT"/>
    <property type="match status" value="1"/>
</dbReference>
<keyword evidence="1" id="KW-0808">Transferase</keyword>
<evidence type="ECO:0000313" key="1">
    <source>
        <dbReference type="EMBL" id="MCQ9210400.1"/>
    </source>
</evidence>
<keyword evidence="1" id="KW-0548">Nucleotidyltransferase</keyword>
<dbReference type="GO" id="GO:0003887">
    <property type="term" value="F:DNA-directed DNA polymerase activity"/>
    <property type="evidence" value="ECO:0007669"/>
    <property type="project" value="UniProtKB-EC"/>
</dbReference>
<dbReference type="RefSeq" id="WP_256945513.1">
    <property type="nucleotide sequence ID" value="NZ_JANHNZ010000007.1"/>
</dbReference>
<gene>
    <name evidence="1" type="primary">holB</name>
    <name evidence="1" type="ORF">NPA36_07530</name>
</gene>
<protein>
    <submittedName>
        <fullName evidence="1">DNA polymerase III subunit delta</fullName>
        <ecNumber evidence="1">2.7.7.7</ecNumber>
    </submittedName>
</protein>
<dbReference type="EMBL" id="JANHNZ010000007">
    <property type="protein sequence ID" value="MCQ9210400.1"/>
    <property type="molecule type" value="Genomic_DNA"/>
</dbReference>
<accession>A0ABT1WPP4</accession>
<dbReference type="NCBIfam" id="TIGR00678">
    <property type="entry name" value="holB"/>
    <property type="match status" value="1"/>
</dbReference>
<keyword evidence="2" id="KW-1185">Reference proteome</keyword>
<reference evidence="1" key="3">
    <citation type="journal article" date="2023" name="Microbiol. Resour. Announc.">
        <title>Draft Genome Sequence of Granulicatella sp. Strain S8, Isolated from a Marine Fish, Seriola quinqueradiata.</title>
        <authorList>
            <person name="Lee M."/>
            <person name="Farooq A."/>
            <person name="Jeong J.B."/>
            <person name="Jung M.Y."/>
        </authorList>
    </citation>
    <scope>NUCLEOTIDE SEQUENCE</scope>
    <source>
        <strain evidence="1">S8</strain>
    </source>
</reference>
<organism evidence="1 2">
    <name type="scientific">Granulicatella seriolae</name>
    <dbReference type="NCBI Taxonomy" id="2967226"/>
    <lineage>
        <taxon>Bacteria</taxon>
        <taxon>Bacillati</taxon>
        <taxon>Bacillota</taxon>
        <taxon>Bacilli</taxon>
        <taxon>Lactobacillales</taxon>
        <taxon>Carnobacteriaceae</taxon>
        <taxon>Granulicatella</taxon>
    </lineage>
</organism>
<reference evidence="1" key="1">
    <citation type="submission" date="2022-07" db="EMBL/GenBank/DDBJ databases">
        <authorList>
            <person name="Jung M.-Y."/>
            <person name="Lee M."/>
        </authorList>
    </citation>
    <scope>NUCLEOTIDE SEQUENCE</scope>
    <source>
        <strain evidence="1">S8</strain>
    </source>
</reference>
<dbReference type="InterPro" id="IPR027417">
    <property type="entry name" value="P-loop_NTPase"/>
</dbReference>
<reference evidence="1" key="2">
    <citation type="journal article" date="2023" name="Curr. Microbiol.">
        <title>Granulicatella seriolae sp. nov., a Novel Facultative Anaerobe Isolated from Yellowtail Marine Fish.</title>
        <authorList>
            <person name="Lee M."/>
            <person name="Choi Y.J."/>
            <person name="Farooq A."/>
            <person name="Jeong J.B."/>
            <person name="Jung M.Y."/>
        </authorList>
    </citation>
    <scope>NUCLEOTIDE SEQUENCE</scope>
    <source>
        <strain evidence="1">S8</strain>
    </source>
</reference>
<evidence type="ECO:0000313" key="2">
    <source>
        <dbReference type="Proteomes" id="UP001059480"/>
    </source>
</evidence>
<dbReference type="InterPro" id="IPR050238">
    <property type="entry name" value="DNA_Rep/Repair_Clamp_Loader"/>
</dbReference>
<comment type="caution">
    <text evidence="1">The sequence shown here is derived from an EMBL/GenBank/DDBJ whole genome shotgun (WGS) entry which is preliminary data.</text>
</comment>
<sequence>MKDIEKSFIHTIQQGRLVHAYLFEGMRGSGKAETAIFIAKSLFCQNPKEDGLPCQVCDTCRRIDAGNFVDLVEVRPDGQFIKVDQIRELRQTLSRSGMESNYRVCIIHDADKMTVGASNSLLKFLEEPEENVYLFLLTENLRMILATIQSRCQIVRFHGVPKTVFIKELEKEEIPFKKANFLSYVTNSLSQAVEWARDEHFLDIQTASWMWFDLWMTNRQQAFVEVQTRLVPIINSKEDAQLFLEMLQFYCRDTLLVSFGKVDQLVEGDKESYYQKLLKKYPVQVFIDFTKEISQAMQRIQANVGIQATLELLTISGVLT</sequence>
<dbReference type="PANTHER" id="PTHR11669:SF8">
    <property type="entry name" value="DNA POLYMERASE III SUBUNIT DELTA"/>
    <property type="match status" value="1"/>
</dbReference>
<dbReference type="InterPro" id="IPR004622">
    <property type="entry name" value="DNA_pol_HolB"/>
</dbReference>
<dbReference type="Pfam" id="PF13177">
    <property type="entry name" value="DNA_pol3_delta2"/>
    <property type="match status" value="1"/>
</dbReference>
<name>A0ABT1WPP4_9LACT</name>
<proteinExistence type="predicted"/>
<dbReference type="EC" id="2.7.7.7" evidence="1"/>
<dbReference type="Gene3D" id="3.40.50.300">
    <property type="entry name" value="P-loop containing nucleotide triphosphate hydrolases"/>
    <property type="match status" value="1"/>
</dbReference>
<dbReference type="SUPFAM" id="SSF52540">
    <property type="entry name" value="P-loop containing nucleoside triphosphate hydrolases"/>
    <property type="match status" value="1"/>
</dbReference>
<dbReference type="Proteomes" id="UP001059480">
    <property type="component" value="Unassembled WGS sequence"/>
</dbReference>